<gene>
    <name evidence="1" type="ORF">NDU88_003767</name>
</gene>
<organism evidence="1 2">
    <name type="scientific">Pleurodeles waltl</name>
    <name type="common">Iberian ribbed newt</name>
    <dbReference type="NCBI Taxonomy" id="8319"/>
    <lineage>
        <taxon>Eukaryota</taxon>
        <taxon>Metazoa</taxon>
        <taxon>Chordata</taxon>
        <taxon>Craniata</taxon>
        <taxon>Vertebrata</taxon>
        <taxon>Euteleostomi</taxon>
        <taxon>Amphibia</taxon>
        <taxon>Batrachia</taxon>
        <taxon>Caudata</taxon>
        <taxon>Salamandroidea</taxon>
        <taxon>Salamandridae</taxon>
        <taxon>Pleurodelinae</taxon>
        <taxon>Pleurodeles</taxon>
    </lineage>
</organism>
<evidence type="ECO:0000313" key="1">
    <source>
        <dbReference type="EMBL" id="KAJ1083610.1"/>
    </source>
</evidence>
<name>A0AAV7KWE7_PLEWA</name>
<keyword evidence="2" id="KW-1185">Reference proteome</keyword>
<reference evidence="1" key="1">
    <citation type="journal article" date="2022" name="bioRxiv">
        <title>Sequencing and chromosome-scale assembly of the giantPleurodeles waltlgenome.</title>
        <authorList>
            <person name="Brown T."/>
            <person name="Elewa A."/>
            <person name="Iarovenko S."/>
            <person name="Subramanian E."/>
            <person name="Araus A.J."/>
            <person name="Petzold A."/>
            <person name="Susuki M."/>
            <person name="Suzuki K.-i.T."/>
            <person name="Hayashi T."/>
            <person name="Toyoda A."/>
            <person name="Oliveira C."/>
            <person name="Osipova E."/>
            <person name="Leigh N.D."/>
            <person name="Simon A."/>
            <person name="Yun M.H."/>
        </authorList>
    </citation>
    <scope>NUCLEOTIDE SEQUENCE</scope>
    <source>
        <strain evidence="1">20211129_DDA</strain>
        <tissue evidence="1">Liver</tissue>
    </source>
</reference>
<comment type="caution">
    <text evidence="1">The sequence shown here is derived from an EMBL/GenBank/DDBJ whole genome shotgun (WGS) entry which is preliminary data.</text>
</comment>
<protein>
    <submittedName>
        <fullName evidence="1">Uncharacterized protein</fullName>
    </submittedName>
</protein>
<evidence type="ECO:0000313" key="2">
    <source>
        <dbReference type="Proteomes" id="UP001066276"/>
    </source>
</evidence>
<dbReference type="Proteomes" id="UP001066276">
    <property type="component" value="Chromosome 12"/>
</dbReference>
<proteinExistence type="predicted"/>
<dbReference type="AlphaFoldDB" id="A0AAV7KWE7"/>
<sequence length="90" mass="10301">MLRCGRIHIGKDQSGVYLASAVAFISNMHGLEHGLRAPVSSQSQKEYRAVQRRQGMETADKERPTACRCCHALESYLKEVIRKTRRRKSR</sequence>
<dbReference type="EMBL" id="JANPWB010000016">
    <property type="protein sequence ID" value="KAJ1083610.1"/>
    <property type="molecule type" value="Genomic_DNA"/>
</dbReference>
<accession>A0AAV7KWE7</accession>